<dbReference type="PANTHER" id="PTHR46580:SF4">
    <property type="entry name" value="ATP_GTP-BINDING PROTEIN"/>
    <property type="match status" value="1"/>
</dbReference>
<keyword evidence="4" id="KW-1185">Reference proteome</keyword>
<feature type="region of interest" description="Disordered" evidence="2">
    <location>
        <begin position="223"/>
        <end position="249"/>
    </location>
</feature>
<proteinExistence type="predicted"/>
<feature type="compositionally biased region" description="Basic and acidic residues" evidence="2">
    <location>
        <begin position="224"/>
        <end position="247"/>
    </location>
</feature>
<gene>
    <name evidence="3" type="ORF">Mal48_06920</name>
</gene>
<dbReference type="RefSeq" id="WP_197442001.1">
    <property type="nucleotide sequence ID" value="NZ_CP036267.1"/>
</dbReference>
<name>A0A517QIJ7_9PLAN</name>
<organism evidence="3 4">
    <name type="scientific">Thalassoglobus polymorphus</name>
    <dbReference type="NCBI Taxonomy" id="2527994"/>
    <lineage>
        <taxon>Bacteria</taxon>
        <taxon>Pseudomonadati</taxon>
        <taxon>Planctomycetota</taxon>
        <taxon>Planctomycetia</taxon>
        <taxon>Planctomycetales</taxon>
        <taxon>Planctomycetaceae</taxon>
        <taxon>Thalassoglobus</taxon>
    </lineage>
</organism>
<evidence type="ECO:0000313" key="3">
    <source>
        <dbReference type="EMBL" id="QDT31459.1"/>
    </source>
</evidence>
<dbReference type="Gene3D" id="2.130.10.130">
    <property type="entry name" value="Integrin alpha, N-terminal"/>
    <property type="match status" value="2"/>
</dbReference>
<keyword evidence="1" id="KW-0732">Signal</keyword>
<evidence type="ECO:0000256" key="1">
    <source>
        <dbReference type="ARBA" id="ARBA00022729"/>
    </source>
</evidence>
<protein>
    <submittedName>
        <fullName evidence="3">FG-GAP repeat protein</fullName>
    </submittedName>
</protein>
<dbReference type="InterPro" id="IPR028994">
    <property type="entry name" value="Integrin_alpha_N"/>
</dbReference>
<dbReference type="Proteomes" id="UP000315724">
    <property type="component" value="Chromosome"/>
</dbReference>
<dbReference type="PANTHER" id="PTHR46580">
    <property type="entry name" value="SENSOR KINASE-RELATED"/>
    <property type="match status" value="1"/>
</dbReference>
<dbReference type="SUPFAM" id="SSF69318">
    <property type="entry name" value="Integrin alpha N-terminal domain"/>
    <property type="match status" value="1"/>
</dbReference>
<evidence type="ECO:0000313" key="4">
    <source>
        <dbReference type="Proteomes" id="UP000315724"/>
    </source>
</evidence>
<dbReference type="Pfam" id="PF13517">
    <property type="entry name" value="FG-GAP_3"/>
    <property type="match status" value="2"/>
</dbReference>
<sequence>MTMRSVSCWVLLVLAGFVVPVQAEWIRHTIDQSSRGADGVRVMDINGDGLPDLVTGWEEGGQIRVATHPGTQLSKKAWPAVTVGQVKSPEDAVFVDLDRDGNVDVISCCEGKTRTVFVHWGSQDLSKWQTQSIPATEKVAMWMFAAPMDVDGENGTDLIVAAKGPRAKIGWLKSPRDARNLDDWKWQPLADVGWVMSIETVDMDGDGDLDILYSDRKSKTRGVHWLENETDPEKKDPEEKDTEKKNEPVQAWRRHTVGGTDREVMFLALGDVNQDGLLDIATTVKDGPITWFERVDSSGRKWTLHEVDLPAGTGSGKGIAIADVDLDGKNDLVYTCEHAAKKIGAGWLSAGQSVQNRKWTPTDISGTEHGVKFDLIQMLDLDGDGDLDLVTCEERDNLGLIWYENPTK</sequence>
<evidence type="ECO:0000256" key="2">
    <source>
        <dbReference type="SAM" id="MobiDB-lite"/>
    </source>
</evidence>
<dbReference type="InterPro" id="IPR013517">
    <property type="entry name" value="FG-GAP"/>
</dbReference>
<accession>A0A517QIJ7</accession>
<reference evidence="3 4" key="1">
    <citation type="submission" date="2019-02" db="EMBL/GenBank/DDBJ databases">
        <title>Deep-cultivation of Planctomycetes and their phenomic and genomic characterization uncovers novel biology.</title>
        <authorList>
            <person name="Wiegand S."/>
            <person name="Jogler M."/>
            <person name="Boedeker C."/>
            <person name="Pinto D."/>
            <person name="Vollmers J."/>
            <person name="Rivas-Marin E."/>
            <person name="Kohn T."/>
            <person name="Peeters S.H."/>
            <person name="Heuer A."/>
            <person name="Rast P."/>
            <person name="Oberbeckmann S."/>
            <person name="Bunk B."/>
            <person name="Jeske O."/>
            <person name="Meyerdierks A."/>
            <person name="Storesund J.E."/>
            <person name="Kallscheuer N."/>
            <person name="Luecker S."/>
            <person name="Lage O.M."/>
            <person name="Pohl T."/>
            <person name="Merkel B.J."/>
            <person name="Hornburger P."/>
            <person name="Mueller R.-W."/>
            <person name="Bruemmer F."/>
            <person name="Labrenz M."/>
            <person name="Spormann A.M."/>
            <person name="Op den Camp H."/>
            <person name="Overmann J."/>
            <person name="Amann R."/>
            <person name="Jetten M.S.M."/>
            <person name="Mascher T."/>
            <person name="Medema M.H."/>
            <person name="Devos D.P."/>
            <person name="Kaster A.-K."/>
            <person name="Ovreas L."/>
            <person name="Rohde M."/>
            <person name="Galperin M.Y."/>
            <person name="Jogler C."/>
        </authorList>
    </citation>
    <scope>NUCLEOTIDE SEQUENCE [LARGE SCALE GENOMIC DNA]</scope>
    <source>
        <strain evidence="3 4">Mal48</strain>
    </source>
</reference>
<dbReference type="EMBL" id="CP036267">
    <property type="protein sequence ID" value="QDT31459.1"/>
    <property type="molecule type" value="Genomic_DNA"/>
</dbReference>
<dbReference type="KEGG" id="tpol:Mal48_06920"/>
<dbReference type="AlphaFoldDB" id="A0A517QIJ7"/>